<accession>A0A2K3V1I4</accession>
<comment type="caution">
    <text evidence="1">The sequence shown here is derived from an EMBL/GenBank/DDBJ whole genome shotgun (WGS) entry which is preliminary data.</text>
</comment>
<dbReference type="InterPro" id="IPR051082">
    <property type="entry name" value="Pentapeptide-BTB/POZ_domain"/>
</dbReference>
<reference evidence="1 2" key="1">
    <citation type="submission" date="2018-01" db="EMBL/GenBank/DDBJ databases">
        <title>Deinococcus koreensis sp. nov., a radiation-resistant bacterium isolated from river water.</title>
        <authorList>
            <person name="Choi A."/>
        </authorList>
    </citation>
    <scope>NUCLEOTIDE SEQUENCE [LARGE SCALE GENOMIC DNA]</scope>
    <source>
        <strain evidence="1 2">SJW1-2</strain>
    </source>
</reference>
<dbReference type="Gene3D" id="2.160.20.80">
    <property type="entry name" value="E3 ubiquitin-protein ligase SopA"/>
    <property type="match status" value="1"/>
</dbReference>
<evidence type="ECO:0000313" key="1">
    <source>
        <dbReference type="EMBL" id="PNY82638.1"/>
    </source>
</evidence>
<proteinExistence type="predicted"/>
<keyword evidence="2" id="KW-1185">Reference proteome</keyword>
<dbReference type="InterPro" id="IPR001646">
    <property type="entry name" value="5peptide_repeat"/>
</dbReference>
<gene>
    <name evidence="1" type="ORF">CVO96_15910</name>
</gene>
<dbReference type="OrthoDB" id="67652at2"/>
<dbReference type="SUPFAM" id="SSF141571">
    <property type="entry name" value="Pentapeptide repeat-like"/>
    <property type="match status" value="1"/>
</dbReference>
<dbReference type="EMBL" id="PPPD01000001">
    <property type="protein sequence ID" value="PNY82638.1"/>
    <property type="molecule type" value="Genomic_DNA"/>
</dbReference>
<dbReference type="AlphaFoldDB" id="A0A2K3V1I4"/>
<evidence type="ECO:0000313" key="2">
    <source>
        <dbReference type="Proteomes" id="UP000236379"/>
    </source>
</evidence>
<organism evidence="1 2">
    <name type="scientific">Deinococcus koreensis</name>
    <dbReference type="NCBI Taxonomy" id="2054903"/>
    <lineage>
        <taxon>Bacteria</taxon>
        <taxon>Thermotogati</taxon>
        <taxon>Deinococcota</taxon>
        <taxon>Deinococci</taxon>
        <taxon>Deinococcales</taxon>
        <taxon>Deinococcaceae</taxon>
        <taxon>Deinococcus</taxon>
    </lineage>
</organism>
<dbReference type="PANTHER" id="PTHR14136:SF17">
    <property type="entry name" value="BTB_POZ DOMAIN-CONTAINING PROTEIN KCTD9"/>
    <property type="match status" value="1"/>
</dbReference>
<evidence type="ECO:0008006" key="3">
    <source>
        <dbReference type="Google" id="ProtNLM"/>
    </source>
</evidence>
<protein>
    <recommendedName>
        <fullName evidence="3">Pentapeptide repeat-containing protein</fullName>
    </recommendedName>
</protein>
<name>A0A2K3V1I4_9DEIO</name>
<dbReference type="RefSeq" id="WP_103313070.1">
    <property type="nucleotide sequence ID" value="NZ_PPPD01000001.1"/>
</dbReference>
<dbReference type="Proteomes" id="UP000236379">
    <property type="component" value="Unassembled WGS sequence"/>
</dbReference>
<dbReference type="Pfam" id="PF00805">
    <property type="entry name" value="Pentapeptide"/>
    <property type="match status" value="2"/>
</dbReference>
<sequence>MTALVKAPQPPKYPKGGLRPLLPAELEDESVFRGRLIEGGSLDAGTLQGVSFEGCLFREVDLSGTHWNLVRLADVCLEGCDLSGAHWKEASLERAQISDCRLMGMHLPGARLRHVRLIRVAAPLSLWLGAEAKHLWLEDCDLTEAVFMDAALAGAVFRRCRLSGTDFHGAGLDGADLRSSDLAGVRLGLRELAGVTVEPLHLLNLAHLLGVRVEELDAF</sequence>
<dbReference type="PANTHER" id="PTHR14136">
    <property type="entry name" value="BTB_POZ DOMAIN-CONTAINING PROTEIN KCTD9"/>
    <property type="match status" value="1"/>
</dbReference>